<dbReference type="InterPro" id="IPR001173">
    <property type="entry name" value="Glyco_trans_2-like"/>
</dbReference>
<gene>
    <name evidence="7" type="primary">pgaC</name>
    <name evidence="7" type="ORF">Mcate_02317</name>
</gene>
<name>A0A399DUB1_9DEIN</name>
<dbReference type="Gene3D" id="3.90.550.10">
    <property type="entry name" value="Spore Coat Polysaccharide Biosynthesis Protein SpsA, Chain A"/>
    <property type="match status" value="1"/>
</dbReference>
<dbReference type="PANTHER" id="PTHR48090">
    <property type="entry name" value="UNDECAPRENYL-PHOSPHATE 4-DEOXY-4-FORMAMIDO-L-ARABINOSE TRANSFERASE-RELATED"/>
    <property type="match status" value="1"/>
</dbReference>
<dbReference type="SUPFAM" id="SSF53448">
    <property type="entry name" value="Nucleotide-diphospho-sugar transferases"/>
    <property type="match status" value="1"/>
</dbReference>
<protein>
    <submittedName>
        <fullName evidence="7">Poly-beta-1,6-N-acetyl-D-glucosamine synthase</fullName>
        <ecNumber evidence="7">2.4.1.-</ecNumber>
    </submittedName>
</protein>
<comment type="cofactor">
    <cofactor evidence="1">
        <name>Mg(2+)</name>
        <dbReference type="ChEBI" id="CHEBI:18420"/>
    </cofactor>
</comment>
<feature type="domain" description="Glycosyltransferase 2-like" evidence="6">
    <location>
        <begin position="4"/>
        <end position="139"/>
    </location>
</feature>
<evidence type="ECO:0000256" key="2">
    <source>
        <dbReference type="ARBA" id="ARBA00006739"/>
    </source>
</evidence>
<reference evidence="7 8" key="1">
    <citation type="submission" date="2018-08" db="EMBL/GenBank/DDBJ databases">
        <title>Meiothermus cateniformans JCM 15151 genome sequencing project.</title>
        <authorList>
            <person name="Da Costa M.S."/>
            <person name="Albuquerque L."/>
            <person name="Raposo P."/>
            <person name="Froufe H.J.C."/>
            <person name="Barroso C.S."/>
            <person name="Egas C."/>
        </authorList>
    </citation>
    <scope>NUCLEOTIDE SEQUENCE [LARGE SCALE GENOMIC DNA]</scope>
    <source>
        <strain evidence="7 8">JCM 15151</strain>
    </source>
</reference>
<evidence type="ECO:0000313" key="8">
    <source>
        <dbReference type="Proteomes" id="UP000266089"/>
    </source>
</evidence>
<keyword evidence="3 7" id="KW-0328">Glycosyltransferase</keyword>
<accession>A0A399DUB1</accession>
<dbReference type="CDD" id="cd04179">
    <property type="entry name" value="DPM_DPG-synthase_like"/>
    <property type="match status" value="1"/>
</dbReference>
<dbReference type="PANTHER" id="PTHR48090:SF10">
    <property type="entry name" value="GLUCOSYL-3-PHOSPHOGLYCERATE SYNTHASE"/>
    <property type="match status" value="1"/>
</dbReference>
<dbReference type="InterPro" id="IPR029044">
    <property type="entry name" value="Nucleotide-diphossugar_trans"/>
</dbReference>
<comment type="caution">
    <text evidence="7">The sequence shown here is derived from an EMBL/GenBank/DDBJ whole genome shotgun (WGS) entry which is preliminary data.</text>
</comment>
<evidence type="ECO:0000256" key="4">
    <source>
        <dbReference type="ARBA" id="ARBA00022679"/>
    </source>
</evidence>
<dbReference type="InterPro" id="IPR050256">
    <property type="entry name" value="Glycosyltransferase_2"/>
</dbReference>
<dbReference type="RefSeq" id="WP_119361761.1">
    <property type="nucleotide sequence ID" value="NZ_JBHSXZ010000007.1"/>
</dbReference>
<evidence type="ECO:0000313" key="7">
    <source>
        <dbReference type="EMBL" id="RIH75259.1"/>
    </source>
</evidence>
<evidence type="ECO:0000256" key="3">
    <source>
        <dbReference type="ARBA" id="ARBA00022676"/>
    </source>
</evidence>
<proteinExistence type="inferred from homology"/>
<dbReference type="Pfam" id="PF00535">
    <property type="entry name" value="Glycos_transf_2"/>
    <property type="match status" value="1"/>
</dbReference>
<dbReference type="EMBL" id="QWKX01000073">
    <property type="protein sequence ID" value="RIH75259.1"/>
    <property type="molecule type" value="Genomic_DNA"/>
</dbReference>
<keyword evidence="5" id="KW-0460">Magnesium</keyword>
<dbReference type="AlphaFoldDB" id="A0A399DUB1"/>
<evidence type="ECO:0000256" key="5">
    <source>
        <dbReference type="ARBA" id="ARBA00022842"/>
    </source>
</evidence>
<sequence>MDTTVLIPAYNEAAHIGAVVAAAREAGFPVLVVDDGSSDATAQAAEAAGARVLRLPENQGKSAALAFGLAHVQTPYVLLLDADLVGIKPQHLLNLLEPVRSGQLDMAIGVFKSGGLMTDFGNRATPFLSGQRACSTQWLRSVPNLTERRWPEPAITDHLARTQARWAYVELHGAGQIMKEQKRGFWKGLGMRLKMYAELLRYRLGRKTRA</sequence>
<dbReference type="GO" id="GO:0016757">
    <property type="term" value="F:glycosyltransferase activity"/>
    <property type="evidence" value="ECO:0007669"/>
    <property type="project" value="UniProtKB-KW"/>
</dbReference>
<evidence type="ECO:0000256" key="1">
    <source>
        <dbReference type="ARBA" id="ARBA00001946"/>
    </source>
</evidence>
<keyword evidence="4 7" id="KW-0808">Transferase</keyword>
<dbReference type="OrthoDB" id="9810303at2"/>
<evidence type="ECO:0000259" key="6">
    <source>
        <dbReference type="Pfam" id="PF00535"/>
    </source>
</evidence>
<comment type="similarity">
    <text evidence="2">Belongs to the glycosyltransferase 2 family.</text>
</comment>
<dbReference type="EC" id="2.4.1.-" evidence="7"/>
<dbReference type="Proteomes" id="UP000266089">
    <property type="component" value="Unassembled WGS sequence"/>
</dbReference>
<organism evidence="7 8">
    <name type="scientific">Meiothermus taiwanensis</name>
    <dbReference type="NCBI Taxonomy" id="172827"/>
    <lineage>
        <taxon>Bacteria</taxon>
        <taxon>Thermotogati</taxon>
        <taxon>Deinococcota</taxon>
        <taxon>Deinococci</taxon>
        <taxon>Thermales</taxon>
        <taxon>Thermaceae</taxon>
        <taxon>Meiothermus</taxon>
    </lineage>
</organism>